<comment type="caution">
    <text evidence="2">The sequence shown here is derived from an EMBL/GenBank/DDBJ whole genome shotgun (WGS) entry which is preliminary data.</text>
</comment>
<organism evidence="2 3">
    <name type="scientific">Fusarium floridanum</name>
    <dbReference type="NCBI Taxonomy" id="1325733"/>
    <lineage>
        <taxon>Eukaryota</taxon>
        <taxon>Fungi</taxon>
        <taxon>Dikarya</taxon>
        <taxon>Ascomycota</taxon>
        <taxon>Pezizomycotina</taxon>
        <taxon>Sordariomycetes</taxon>
        <taxon>Hypocreomycetidae</taxon>
        <taxon>Hypocreales</taxon>
        <taxon>Nectriaceae</taxon>
        <taxon>Fusarium</taxon>
        <taxon>Fusarium solani species complex</taxon>
    </lineage>
</organism>
<evidence type="ECO:0000256" key="1">
    <source>
        <dbReference type="SAM" id="MobiDB-lite"/>
    </source>
</evidence>
<feature type="region of interest" description="Disordered" evidence="1">
    <location>
        <begin position="309"/>
        <end position="423"/>
    </location>
</feature>
<reference evidence="2 3" key="1">
    <citation type="submission" date="2017-06" db="EMBL/GenBank/DDBJ databases">
        <title>Comparative genomic analysis of Ambrosia Fusariam Clade fungi.</title>
        <authorList>
            <person name="Stajich J.E."/>
            <person name="Carrillo J."/>
            <person name="Kijimoto T."/>
            <person name="Eskalen A."/>
            <person name="O'Donnell K."/>
            <person name="Kasson M."/>
        </authorList>
    </citation>
    <scope>NUCLEOTIDE SEQUENCE [LARGE SCALE GENOMIC DNA]</scope>
    <source>
        <strain evidence="2 3">NRRL62606</strain>
    </source>
</reference>
<proteinExistence type="predicted"/>
<feature type="compositionally biased region" description="Acidic residues" evidence="1">
    <location>
        <begin position="334"/>
        <end position="346"/>
    </location>
</feature>
<name>A0A428S425_9HYPO</name>
<dbReference type="Pfam" id="PF20219">
    <property type="entry name" value="DUF6579"/>
    <property type="match status" value="1"/>
</dbReference>
<feature type="compositionally biased region" description="Basic residues" evidence="1">
    <location>
        <begin position="374"/>
        <end position="393"/>
    </location>
</feature>
<dbReference type="EMBL" id="NKCL01000065">
    <property type="protein sequence ID" value="RSL84609.1"/>
    <property type="molecule type" value="Genomic_DNA"/>
</dbReference>
<dbReference type="Proteomes" id="UP000287972">
    <property type="component" value="Unassembled WGS sequence"/>
</dbReference>
<accession>A0A428S425</accession>
<feature type="compositionally biased region" description="Basic residues" evidence="1">
    <location>
        <begin position="409"/>
        <end position="423"/>
    </location>
</feature>
<dbReference type="AlphaFoldDB" id="A0A428S425"/>
<keyword evidence="3" id="KW-1185">Reference proteome</keyword>
<evidence type="ECO:0000313" key="2">
    <source>
        <dbReference type="EMBL" id="RSL84609.1"/>
    </source>
</evidence>
<gene>
    <name evidence="2" type="ORF">CEP51_003830</name>
</gene>
<evidence type="ECO:0000313" key="3">
    <source>
        <dbReference type="Proteomes" id="UP000287972"/>
    </source>
</evidence>
<sequence>MGLKDILAQILCNKKARKKALKMASKVGSQAMPIIKTVQAGHGIFKLGNAVTNVNDFVCKASGVADSVQKFIPEMQVMGESFCDSMEIFTYFAMAATTIGIGANLVLAYQGIQALHLIAAKLDNISTNLAAQAALTAQRHFPRYVYSMIQERLSQTTDDPACDHWFFLFHPDNDWYPEFYHLLESNSPGPRFCGYTNQIDTIFIFMLAARRRIEERARRARREGRSFRHVRLHLLIPAYQTILIFEALRIPEEIGDFIMEGRINSNREFVWLNLPEEQRHYVTGIGNLVPSTLGWWDWAMLKIGLGDEPPKLGEPRTLGTRQQSNDSGQHEYEGGDEGDLGDEFDGESISSREGMVPDDEPGSDERNRHLATPLHHRHQRNREGPHRRRHREARGRSRGSESTLTNSHGRQRSRRSSRAQRSA</sequence>
<dbReference type="InterPro" id="IPR046486">
    <property type="entry name" value="DUF6579"/>
</dbReference>
<protein>
    <submittedName>
        <fullName evidence="2">Uncharacterized protein</fullName>
    </submittedName>
</protein>